<evidence type="ECO:0000313" key="2">
    <source>
        <dbReference type="Proteomes" id="UP000664032"/>
    </source>
</evidence>
<reference evidence="1" key="1">
    <citation type="submission" date="2021-10" db="EMBL/GenBank/DDBJ databases">
        <title>Psilocybe cubensis genome.</title>
        <authorList>
            <person name="Mckernan K.J."/>
            <person name="Crawford S."/>
            <person name="Trippe A."/>
            <person name="Kane L.T."/>
            <person name="Mclaughlin S."/>
        </authorList>
    </citation>
    <scope>NUCLEOTIDE SEQUENCE</scope>
    <source>
        <strain evidence="1">MGC-MH-2018</strain>
    </source>
</reference>
<evidence type="ECO:0000313" key="1">
    <source>
        <dbReference type="EMBL" id="KAH9483615.1"/>
    </source>
</evidence>
<name>A0ACB8H7C6_PSICU</name>
<accession>A0ACB8H7C6</accession>
<gene>
    <name evidence="1" type="ORF">JR316_0003085</name>
</gene>
<dbReference type="EMBL" id="JAFIQS020000003">
    <property type="protein sequence ID" value="KAH9483615.1"/>
    <property type="molecule type" value="Genomic_DNA"/>
</dbReference>
<organism evidence="1 2">
    <name type="scientific">Psilocybe cubensis</name>
    <name type="common">Psychedelic mushroom</name>
    <name type="synonym">Stropharia cubensis</name>
    <dbReference type="NCBI Taxonomy" id="181762"/>
    <lineage>
        <taxon>Eukaryota</taxon>
        <taxon>Fungi</taxon>
        <taxon>Dikarya</taxon>
        <taxon>Basidiomycota</taxon>
        <taxon>Agaricomycotina</taxon>
        <taxon>Agaricomycetes</taxon>
        <taxon>Agaricomycetidae</taxon>
        <taxon>Agaricales</taxon>
        <taxon>Agaricineae</taxon>
        <taxon>Strophariaceae</taxon>
        <taxon>Psilocybe</taxon>
    </lineage>
</organism>
<protein>
    <submittedName>
        <fullName evidence="1">Protein argonaute-3</fullName>
    </submittedName>
</protein>
<comment type="caution">
    <text evidence="1">The sequence shown here is derived from an EMBL/GenBank/DDBJ whole genome shotgun (WGS) entry which is preliminary data.</text>
</comment>
<sequence>MSAPLATGPQTHAGYVPIKLVTNAFEITQLPTNRYYSYDVFTPECHSRHKRVQLMHHLQITVAPDVFKRHLLFDGRSRVYSDRLLSLANTGSGNYFVCLGKSGEVDPSAKGTVQIHFTLTNGDEVDARHVYDLIRENRSTTRALVATNLIQLIVRQFPNMHHTNNGRAYFAGNDKFDLGCSGLELWRGVFQSVRPTIGKMILNVDTCTATIYKSGYLPHICMDKLGTKDMRTLVLRETDSNFKILEKFLKGVRITVRTGANRSGTQTIRGLVPAAGDFPFLKDGFENMTVSSYFFQTYNICIQNPRIIGVRLTSSRNPRKDVIPLELCDVQPGQFFKRKLSDEMMADMMQFSTMIPQKRLKKIKDAGKVTVASEFVLQSGMRLESEPMRLDAKLLHQPPVVFDRNSPKLQFKGGQWNALDQRFTEPREIKFCMVVSFSARFKEREIMEMVATKPKSLLGSCAKFGTHIGALPHVAPPGNGYNVKGTMEKAVESYFKKSEDRLPSTTDKRAYFLRKLIAIVILPLNAGGIRDRVKHWGDITQGVATQCIRENKLLHAKDQYWTNVALKINARLGGVNFYSPLDAFQPYRFMIMGADVGHSGPTVNRPSVTGVVYSLDNSATQYAAVTGIQASRVERIMDLKDYVLKALRTFIHRNDKPPRHLIFYRDGISEGEFNTVAPLEIEDIRSAFALLWVEKRKTQTDQPFPLLTYIVVGKRNGEVRNAFPGSLIDSGITHPSVHDFYLQSHAAIQGTSRSSHYTVLVDENWNFNMPEIHKLSYKLCHNYARATRSVSIPAPVYYADLVCSRGMFHINPDDMDLRFDDNQSSSSGTSSSQSPKVNVFSLRNIFDNTLFLVDHTTRHRYGDTIILSPAVLTLTPKSTIEIIAYKKW</sequence>
<keyword evidence="2" id="KW-1185">Reference proteome</keyword>
<dbReference type="Proteomes" id="UP000664032">
    <property type="component" value="Unassembled WGS sequence"/>
</dbReference>
<proteinExistence type="predicted"/>